<evidence type="ECO:0000256" key="1">
    <source>
        <dbReference type="SAM" id="MobiDB-lite"/>
    </source>
</evidence>
<feature type="compositionally biased region" description="Low complexity" evidence="1">
    <location>
        <begin position="98"/>
        <end position="111"/>
    </location>
</feature>
<feature type="compositionally biased region" description="Basic and acidic residues" evidence="1">
    <location>
        <begin position="236"/>
        <end position="278"/>
    </location>
</feature>
<feature type="compositionally biased region" description="Polar residues" evidence="1">
    <location>
        <begin position="59"/>
        <end position="75"/>
    </location>
</feature>
<feature type="compositionally biased region" description="Low complexity" evidence="1">
    <location>
        <begin position="466"/>
        <end position="479"/>
    </location>
</feature>
<feature type="region of interest" description="Disordered" evidence="1">
    <location>
        <begin position="131"/>
        <end position="349"/>
    </location>
</feature>
<dbReference type="Proteomes" id="UP001153069">
    <property type="component" value="Unassembled WGS sequence"/>
</dbReference>
<feature type="compositionally biased region" description="Basic and acidic residues" evidence="1">
    <location>
        <begin position="25"/>
        <end position="42"/>
    </location>
</feature>
<feature type="compositionally biased region" description="Polar residues" evidence="1">
    <location>
        <begin position="84"/>
        <end position="97"/>
    </location>
</feature>
<feature type="compositionally biased region" description="Polar residues" evidence="1">
    <location>
        <begin position="310"/>
        <end position="319"/>
    </location>
</feature>
<proteinExistence type="predicted"/>
<comment type="caution">
    <text evidence="2">The sequence shown here is derived from an EMBL/GenBank/DDBJ whole genome shotgun (WGS) entry which is preliminary data.</text>
</comment>
<accession>A0A9N8E5B3</accession>
<feature type="compositionally biased region" description="Basic residues" evidence="1">
    <location>
        <begin position="323"/>
        <end position="332"/>
    </location>
</feature>
<organism evidence="2 3">
    <name type="scientific">Seminavis robusta</name>
    <dbReference type="NCBI Taxonomy" id="568900"/>
    <lineage>
        <taxon>Eukaryota</taxon>
        <taxon>Sar</taxon>
        <taxon>Stramenopiles</taxon>
        <taxon>Ochrophyta</taxon>
        <taxon>Bacillariophyta</taxon>
        <taxon>Bacillariophyceae</taxon>
        <taxon>Bacillariophycidae</taxon>
        <taxon>Naviculales</taxon>
        <taxon>Naviculaceae</taxon>
        <taxon>Seminavis</taxon>
    </lineage>
</organism>
<feature type="region of interest" description="Disordered" evidence="1">
    <location>
        <begin position="454"/>
        <end position="479"/>
    </location>
</feature>
<evidence type="ECO:0000313" key="3">
    <source>
        <dbReference type="Proteomes" id="UP001153069"/>
    </source>
</evidence>
<feature type="compositionally biased region" description="Basic residues" evidence="1">
    <location>
        <begin position="158"/>
        <end position="174"/>
    </location>
</feature>
<feature type="compositionally biased region" description="Basic and acidic residues" evidence="1">
    <location>
        <begin position="49"/>
        <end position="58"/>
    </location>
</feature>
<feature type="region of interest" description="Disordered" evidence="1">
    <location>
        <begin position="1"/>
        <end position="119"/>
    </location>
</feature>
<reference evidence="2" key="1">
    <citation type="submission" date="2020-06" db="EMBL/GenBank/DDBJ databases">
        <authorList>
            <consortium name="Plant Systems Biology data submission"/>
        </authorList>
    </citation>
    <scope>NUCLEOTIDE SEQUENCE</scope>
    <source>
        <strain evidence="2">D6</strain>
    </source>
</reference>
<keyword evidence="3" id="KW-1185">Reference proteome</keyword>
<evidence type="ECO:0000313" key="2">
    <source>
        <dbReference type="EMBL" id="CAB9512969.1"/>
    </source>
</evidence>
<feature type="compositionally biased region" description="Basic residues" evidence="1">
    <location>
        <begin position="15"/>
        <end position="24"/>
    </location>
</feature>
<protein>
    <submittedName>
        <fullName evidence="2">Uncharacterized protein</fullName>
    </submittedName>
</protein>
<dbReference type="EMBL" id="CAICTM010000563">
    <property type="protein sequence ID" value="CAB9512969.1"/>
    <property type="molecule type" value="Genomic_DNA"/>
</dbReference>
<dbReference type="AlphaFoldDB" id="A0A9N8E5B3"/>
<feature type="compositionally biased region" description="Basic residues" evidence="1">
    <location>
        <begin position="226"/>
        <end position="235"/>
    </location>
</feature>
<sequence length="479" mass="53584">MAHPTTDPAAEGAPRRVKPSIRKSKSSDDAHFSQLEKRSQDRRGRRRPTKDDKTEQQRHNSVTLQPKRSNDNTPKARSPLRRANSFTSTSSGTNLEIVSSKAPEVKSSSSSMRKERKLSLQSALAKLAVDTLPSHTATDDPVEDVDNNDNNKETNNSNHKRRSDNMKLKRRSNSKGRMEARQHASLSVIKLSSSSGLEAAAKTKKHDSCSNITTKIIRPAQAVEKRNRRKPPSRHKSFDVRSISEDAKLSLESGDKEGKEEDDTTTTKDKDSSTTEKRPRNKKLPPRTAKSFHGSRPIPQDGSGHRRSSDITLSASNTNTTAPKKKPKKKPAKTVSFVESKNQVEPLEPTNAQELSARWYLKSDLNTLLQHEIRICKRSNKLSCARGLERTLADDSTKEHAQTYVKTMLEAQVKLKKALVEGTAEAKAASQAEAMRLFSKEQSKDDRQIAYKRGLQDASDVTMMKQQQQQQQPQVPVEK</sequence>
<gene>
    <name evidence="2" type="ORF">SEMRO_564_G167400.1</name>
</gene>
<feature type="compositionally biased region" description="Low complexity" evidence="1">
    <location>
        <begin position="185"/>
        <end position="197"/>
    </location>
</feature>
<name>A0A9N8E5B3_9STRA</name>